<evidence type="ECO:0000256" key="1">
    <source>
        <dbReference type="SAM" id="MobiDB-lite"/>
    </source>
</evidence>
<evidence type="ECO:0000256" key="2">
    <source>
        <dbReference type="SAM" id="SignalP"/>
    </source>
</evidence>
<feature type="signal peptide" evidence="2">
    <location>
        <begin position="1"/>
        <end position="20"/>
    </location>
</feature>
<feature type="chain" id="PRO_5042969530" description="Secreted protein" evidence="2">
    <location>
        <begin position="21"/>
        <end position="206"/>
    </location>
</feature>
<dbReference type="EMBL" id="JASNVP010000003">
    <property type="protein sequence ID" value="MDK4325531.1"/>
    <property type="molecule type" value="Genomic_DNA"/>
</dbReference>
<sequence>MTNYRKFAVTGVSAAALALAACTPPNENPSDQKVETGNTFEAPTSSAPTGTETAEAGTTATDSTTGTGTSGNGQSVQTTETVIGGTESELDDDEDAELAKASGDSARGSAGATKTTGPRKSTGKTIGFINCLGTPEKKPDHIVLNCAHPDDRLTKLKWDSWDADSAKASAQDADNNTVSLVLRSPVESAQGTVFSEIWVDGQLVTP</sequence>
<evidence type="ECO:0008006" key="5">
    <source>
        <dbReference type="Google" id="ProtNLM"/>
    </source>
</evidence>
<evidence type="ECO:0000313" key="4">
    <source>
        <dbReference type="Proteomes" id="UP001226160"/>
    </source>
</evidence>
<feature type="compositionally biased region" description="Polar residues" evidence="1">
    <location>
        <begin position="28"/>
        <end position="41"/>
    </location>
</feature>
<gene>
    <name evidence="3" type="ORF">QPX54_03250</name>
</gene>
<feature type="compositionally biased region" description="Low complexity" evidence="1">
    <location>
        <begin position="42"/>
        <end position="79"/>
    </location>
</feature>
<accession>A0AAP4BUC8</accession>
<proteinExistence type="predicted"/>
<evidence type="ECO:0000313" key="3">
    <source>
        <dbReference type="EMBL" id="MDK4325531.1"/>
    </source>
</evidence>
<dbReference type="PROSITE" id="PS51257">
    <property type="entry name" value="PROKAR_LIPOPROTEIN"/>
    <property type="match status" value="1"/>
</dbReference>
<protein>
    <recommendedName>
        <fullName evidence="5">Secreted protein</fullName>
    </recommendedName>
</protein>
<feature type="region of interest" description="Disordered" evidence="1">
    <location>
        <begin position="22"/>
        <end position="125"/>
    </location>
</feature>
<dbReference type="AlphaFoldDB" id="A0AAP4BUC8"/>
<comment type="caution">
    <text evidence="3">The sequence shown here is derived from an EMBL/GenBank/DDBJ whole genome shotgun (WGS) entry which is preliminary data.</text>
</comment>
<dbReference type="RefSeq" id="WP_049148222.1">
    <property type="nucleotide sequence ID" value="NZ_CP091865.1"/>
</dbReference>
<name>A0AAP4BUC8_9CORY</name>
<dbReference type="Proteomes" id="UP001226160">
    <property type="component" value="Unassembled WGS sequence"/>
</dbReference>
<reference evidence="3" key="1">
    <citation type="submission" date="2023-05" db="EMBL/GenBank/DDBJ databases">
        <title>Metabolic capabilities are highly conserved among human nasal-associated Corynebacterium species in pangenomic analyses.</title>
        <authorList>
            <person name="Tran T.H."/>
            <person name="Roberts A.Q."/>
            <person name="Escapa I.F."/>
            <person name="Gao W."/>
            <person name="Conlan S."/>
            <person name="Kong H."/>
            <person name="Segre J.A."/>
            <person name="Kelly M.S."/>
            <person name="Lemon K.P."/>
        </authorList>
    </citation>
    <scope>NUCLEOTIDE SEQUENCE</scope>
    <source>
        <strain evidence="3">KPL2654</strain>
    </source>
</reference>
<feature type="compositionally biased region" description="Low complexity" evidence="1">
    <location>
        <begin position="99"/>
        <end position="112"/>
    </location>
</feature>
<organism evidence="3 4">
    <name type="scientific">Corynebacterium propinquum</name>
    <dbReference type="NCBI Taxonomy" id="43769"/>
    <lineage>
        <taxon>Bacteria</taxon>
        <taxon>Bacillati</taxon>
        <taxon>Actinomycetota</taxon>
        <taxon>Actinomycetes</taxon>
        <taxon>Mycobacteriales</taxon>
        <taxon>Corynebacteriaceae</taxon>
        <taxon>Corynebacterium</taxon>
    </lineage>
</organism>
<keyword evidence="2" id="KW-0732">Signal</keyword>